<evidence type="ECO:0000313" key="9">
    <source>
        <dbReference type="EMBL" id="KAF3185080.1"/>
    </source>
</evidence>
<feature type="region of interest" description="Disordered" evidence="7">
    <location>
        <begin position="1"/>
        <end position="121"/>
    </location>
</feature>
<evidence type="ECO:0000313" key="10">
    <source>
        <dbReference type="EMBL" id="KAF3204226.1"/>
    </source>
</evidence>
<evidence type="ECO:0000256" key="5">
    <source>
        <dbReference type="ARBA" id="ARBA00023242"/>
    </source>
</evidence>
<comment type="subcellular location">
    <subcellularLocation>
        <location evidence="2">Nucleus</location>
    </subcellularLocation>
</comment>
<name>A0A6G1MBN5_ORBOL</name>
<evidence type="ECO:0000313" key="14">
    <source>
        <dbReference type="Proteomes" id="UP000479691"/>
    </source>
</evidence>
<evidence type="ECO:0000313" key="12">
    <source>
        <dbReference type="EMBL" id="KAF3217512.1"/>
    </source>
</evidence>
<keyword evidence="4" id="KW-0143">Chaperone</keyword>
<dbReference type="GO" id="GO:0005634">
    <property type="term" value="C:nucleus"/>
    <property type="evidence" value="ECO:0007669"/>
    <property type="project" value="UniProtKB-SubCell"/>
</dbReference>
<evidence type="ECO:0000256" key="3">
    <source>
        <dbReference type="ARBA" id="ARBA00008057"/>
    </source>
</evidence>
<dbReference type="EMBL" id="WIWT01000073">
    <property type="protein sequence ID" value="KAF3204226.1"/>
    <property type="molecule type" value="Genomic_DNA"/>
</dbReference>
<comment type="similarity">
    <text evidence="3">Belongs to the CHZ1 family.</text>
</comment>
<dbReference type="EMBL" id="WIPF01000058">
    <property type="protein sequence ID" value="KAF3217512.1"/>
    <property type="molecule type" value="Genomic_DNA"/>
</dbReference>
<dbReference type="Proteomes" id="UP000614610">
    <property type="component" value="Unassembled WGS sequence"/>
</dbReference>
<organism evidence="11 13">
    <name type="scientific">Orbilia oligospora</name>
    <name type="common">Nematode-trapping fungus</name>
    <name type="synonym">Arthrobotrys oligospora</name>
    <dbReference type="NCBI Taxonomy" id="2813651"/>
    <lineage>
        <taxon>Eukaryota</taxon>
        <taxon>Fungi</taxon>
        <taxon>Dikarya</taxon>
        <taxon>Ascomycota</taxon>
        <taxon>Pezizomycotina</taxon>
        <taxon>Orbiliomycetes</taxon>
        <taxon>Orbiliales</taxon>
        <taxon>Orbiliaceae</taxon>
        <taxon>Orbilia</taxon>
    </lineage>
</organism>
<evidence type="ECO:0000256" key="1">
    <source>
        <dbReference type="ARBA" id="ARBA00002212"/>
    </source>
</evidence>
<comment type="function">
    <text evidence="1">Forms a chaperone-bound H2A.Z-H2B complex that acts as a source for SWR1 complex-dependent H2A to H2A.Z histone replacement in chromatin.</text>
</comment>
<dbReference type="EMBL" id="WIWS01000077">
    <property type="protein sequence ID" value="KAF3211012.1"/>
    <property type="molecule type" value="Genomic_DNA"/>
</dbReference>
<feature type="compositionally biased region" description="Basic and acidic residues" evidence="7">
    <location>
        <begin position="66"/>
        <end position="76"/>
    </location>
</feature>
<dbReference type="InterPro" id="IPR019098">
    <property type="entry name" value="Histone_chaperone_domain_CHZ"/>
</dbReference>
<evidence type="ECO:0000313" key="13">
    <source>
        <dbReference type="Proteomes" id="UP000472727"/>
    </source>
</evidence>
<dbReference type="Proteomes" id="UP000479691">
    <property type="component" value="Unassembled WGS sequence"/>
</dbReference>
<feature type="compositionally biased region" description="Basic and acidic residues" evidence="7">
    <location>
        <begin position="21"/>
        <end position="33"/>
    </location>
</feature>
<feature type="domain" description="Histone chaperone" evidence="8">
    <location>
        <begin position="74"/>
        <end position="93"/>
    </location>
</feature>
<accession>A0A6G1MBN5</accession>
<comment type="caution">
    <text evidence="11">The sequence shown here is derived from an EMBL/GenBank/DDBJ whole genome shotgun (WGS) entry which is preliminary data.</text>
</comment>
<dbReference type="OrthoDB" id="4357148at2759"/>
<evidence type="ECO:0000256" key="7">
    <source>
        <dbReference type="SAM" id="MobiDB-lite"/>
    </source>
</evidence>
<evidence type="ECO:0000259" key="8">
    <source>
        <dbReference type="Pfam" id="PF09649"/>
    </source>
</evidence>
<evidence type="ECO:0000313" key="15">
    <source>
        <dbReference type="Proteomes" id="UP000483672"/>
    </source>
</evidence>
<sequence>MSDPEFNPPQRDISNVNPNEMKPDAEFNPKNDVSDASGNEYRSKDGYPVPVVEDKDISGVDPTTADSDRELARDDVEAIDQDNIIKSRTRGAKPQSGYREPGDEEGLPGPDDGTSRVRGGR</sequence>
<protein>
    <recommendedName>
        <fullName evidence="8">Histone chaperone domain-containing protein</fullName>
    </recommendedName>
</protein>
<comment type="subunit">
    <text evidence="6">Forms a heterotrimer with H2A.Z-H2B, stabilizing the association of the histone dimer. Also, with a lower affinity, forms a heterotrimer with H2A-H2B.</text>
</comment>
<reference evidence="13 14" key="1">
    <citation type="submission" date="2019-06" db="EMBL/GenBank/DDBJ databases">
        <authorList>
            <person name="Palmer J.M."/>
        </authorList>
    </citation>
    <scope>NUCLEOTIDE SEQUENCE [LARGE SCALE GENOMIC DNA]</scope>
    <source>
        <strain evidence="11 13">TWF106</strain>
        <strain evidence="12 15">TWF191</strain>
        <strain evidence="10">TWF679</strain>
        <strain evidence="9 14">TWF788</strain>
    </source>
</reference>
<dbReference type="EMBL" id="JAABOE010000022">
    <property type="protein sequence ID" value="KAF3185080.1"/>
    <property type="molecule type" value="Genomic_DNA"/>
</dbReference>
<evidence type="ECO:0000313" key="11">
    <source>
        <dbReference type="EMBL" id="KAF3211012.1"/>
    </source>
</evidence>
<evidence type="ECO:0000256" key="4">
    <source>
        <dbReference type="ARBA" id="ARBA00023186"/>
    </source>
</evidence>
<gene>
    <name evidence="11" type="ORF">TWF106_010404</name>
    <name evidence="12" type="ORF">TWF191_008488</name>
    <name evidence="10" type="ORF">TWF679_009964</name>
    <name evidence="9" type="ORF">TWF788_004901</name>
</gene>
<dbReference type="Proteomes" id="UP000483672">
    <property type="component" value="Unassembled WGS sequence"/>
</dbReference>
<dbReference type="Proteomes" id="UP000472727">
    <property type="component" value="Unassembled WGS sequence"/>
</dbReference>
<keyword evidence="5" id="KW-0539">Nucleus</keyword>
<evidence type="ECO:0000256" key="2">
    <source>
        <dbReference type="ARBA" id="ARBA00004123"/>
    </source>
</evidence>
<dbReference type="AlphaFoldDB" id="A0A6G1MBN5"/>
<proteinExistence type="inferred from homology"/>
<evidence type="ECO:0000256" key="6">
    <source>
        <dbReference type="ARBA" id="ARBA00025877"/>
    </source>
</evidence>
<dbReference type="Pfam" id="PF09649">
    <property type="entry name" value="CHZ"/>
    <property type="match status" value="1"/>
</dbReference>